<evidence type="ECO:0000256" key="9">
    <source>
        <dbReference type="ARBA" id="ARBA00025772"/>
    </source>
</evidence>
<accession>I7ZCV0</accession>
<evidence type="ECO:0000259" key="12">
    <source>
        <dbReference type="Pfam" id="PF12019"/>
    </source>
</evidence>
<dbReference type="RefSeq" id="WP_007186240.1">
    <property type="nucleotide sequence ID" value="NZ_AKGD01000002.1"/>
</dbReference>
<evidence type="ECO:0000313" key="13">
    <source>
        <dbReference type="EMBL" id="EIT69719.1"/>
    </source>
</evidence>
<dbReference type="Pfam" id="PF12019">
    <property type="entry name" value="GspH"/>
    <property type="match status" value="1"/>
</dbReference>
<evidence type="ECO:0000256" key="11">
    <source>
        <dbReference type="SAM" id="Phobius"/>
    </source>
</evidence>
<evidence type="ECO:0000256" key="5">
    <source>
        <dbReference type="ARBA" id="ARBA00022519"/>
    </source>
</evidence>
<sequence>MRSFPEPCDRVVGYSLIEAMVVVAVIAIVLSIAIPSYAAMTARARLRSAADHLRNDLGEARTQALQRGQPVYLSFSRSEDGASWCWGMSLQSGCDCTRQDESSARYCYLDLDATRSPARRLSRVVDSKRYPQVRLDGLPFGGSLRLSPVRPETLAGNASFSARGQSLRLVASRSGRLRLCSPRGAQYLAGMPTC</sequence>
<evidence type="ECO:0000313" key="14">
    <source>
        <dbReference type="Proteomes" id="UP000003704"/>
    </source>
</evidence>
<evidence type="ECO:0000256" key="6">
    <source>
        <dbReference type="ARBA" id="ARBA00022692"/>
    </source>
</evidence>
<dbReference type="GO" id="GO:0005886">
    <property type="term" value="C:plasma membrane"/>
    <property type="evidence" value="ECO:0007669"/>
    <property type="project" value="UniProtKB-SubCell"/>
</dbReference>
<dbReference type="Gene3D" id="3.30.700.10">
    <property type="entry name" value="Glycoprotein, Type 4 Pilin"/>
    <property type="match status" value="1"/>
</dbReference>
<dbReference type="GO" id="GO:0015627">
    <property type="term" value="C:type II protein secretion system complex"/>
    <property type="evidence" value="ECO:0007669"/>
    <property type="project" value="InterPro"/>
</dbReference>
<evidence type="ECO:0000256" key="3">
    <source>
        <dbReference type="ARBA" id="ARBA00022475"/>
    </source>
</evidence>
<name>I7ZCV0_9GAMM</name>
<evidence type="ECO:0000256" key="8">
    <source>
        <dbReference type="ARBA" id="ARBA00023136"/>
    </source>
</evidence>
<protein>
    <recommendedName>
        <fullName evidence="2">Type II secretion system protein H</fullName>
    </recommendedName>
    <alternativeName>
        <fullName evidence="10">General secretion pathway protein H</fullName>
    </alternativeName>
</protein>
<organism evidence="13 14">
    <name type="scientific">Hydrocarboniphaga effusa AP103</name>
    <dbReference type="NCBI Taxonomy" id="1172194"/>
    <lineage>
        <taxon>Bacteria</taxon>
        <taxon>Pseudomonadati</taxon>
        <taxon>Pseudomonadota</taxon>
        <taxon>Gammaproteobacteria</taxon>
        <taxon>Nevskiales</taxon>
        <taxon>Nevskiaceae</taxon>
        <taxon>Hydrocarboniphaga</taxon>
    </lineage>
</organism>
<dbReference type="SUPFAM" id="SSF54523">
    <property type="entry name" value="Pili subunits"/>
    <property type="match status" value="1"/>
</dbReference>
<dbReference type="AlphaFoldDB" id="I7ZCV0"/>
<evidence type="ECO:0000256" key="10">
    <source>
        <dbReference type="ARBA" id="ARBA00030775"/>
    </source>
</evidence>
<evidence type="ECO:0000256" key="1">
    <source>
        <dbReference type="ARBA" id="ARBA00004377"/>
    </source>
</evidence>
<dbReference type="Proteomes" id="UP000003704">
    <property type="component" value="Unassembled WGS sequence"/>
</dbReference>
<keyword evidence="6 11" id="KW-0812">Transmembrane</keyword>
<comment type="similarity">
    <text evidence="9">Belongs to the GSP H family.</text>
</comment>
<feature type="transmembrane region" description="Helical" evidence="11">
    <location>
        <begin position="12"/>
        <end position="38"/>
    </location>
</feature>
<dbReference type="EMBL" id="AKGD01000002">
    <property type="protein sequence ID" value="EIT69719.1"/>
    <property type="molecule type" value="Genomic_DNA"/>
</dbReference>
<keyword evidence="3" id="KW-1003">Cell membrane</keyword>
<evidence type="ECO:0000256" key="2">
    <source>
        <dbReference type="ARBA" id="ARBA00021549"/>
    </source>
</evidence>
<keyword evidence="14" id="KW-1185">Reference proteome</keyword>
<dbReference type="InterPro" id="IPR022346">
    <property type="entry name" value="T2SS_GspH"/>
</dbReference>
<feature type="domain" description="General secretion pathway GspH" evidence="12">
    <location>
        <begin position="49"/>
        <end position="180"/>
    </location>
</feature>
<evidence type="ECO:0000256" key="7">
    <source>
        <dbReference type="ARBA" id="ARBA00022989"/>
    </source>
</evidence>
<gene>
    <name evidence="13" type="ORF">WQQ_33010</name>
</gene>
<comment type="subcellular location">
    <subcellularLocation>
        <location evidence="1">Cell inner membrane</location>
        <topology evidence="1">Single-pass membrane protein</topology>
    </subcellularLocation>
</comment>
<keyword evidence="7 11" id="KW-1133">Transmembrane helix</keyword>
<keyword evidence="8 11" id="KW-0472">Membrane</keyword>
<keyword evidence="5" id="KW-0997">Cell inner membrane</keyword>
<dbReference type="STRING" id="1172194.WQQ_33010"/>
<dbReference type="InterPro" id="IPR045584">
    <property type="entry name" value="Pilin-like"/>
</dbReference>
<dbReference type="GO" id="GO:0015628">
    <property type="term" value="P:protein secretion by the type II secretion system"/>
    <property type="evidence" value="ECO:0007669"/>
    <property type="project" value="InterPro"/>
</dbReference>
<comment type="caution">
    <text evidence="13">The sequence shown here is derived from an EMBL/GenBank/DDBJ whole genome shotgun (WGS) entry which is preliminary data.</text>
</comment>
<reference evidence="13 14" key="1">
    <citation type="journal article" date="2012" name="J. Bacteriol.">
        <title>Genome Sequence of n-Alkane-Degrading Hydrocarboniphaga effusa Strain AP103T (ATCC BAA-332T).</title>
        <authorList>
            <person name="Chang H.K."/>
            <person name="Zylstra G.J."/>
            <person name="Chae J.C."/>
        </authorList>
    </citation>
    <scope>NUCLEOTIDE SEQUENCE [LARGE SCALE GENOMIC DNA]</scope>
    <source>
        <strain evidence="13 14">AP103</strain>
    </source>
</reference>
<evidence type="ECO:0000256" key="4">
    <source>
        <dbReference type="ARBA" id="ARBA00022481"/>
    </source>
</evidence>
<keyword evidence="4" id="KW-0488">Methylation</keyword>
<proteinExistence type="inferred from homology"/>